<organism evidence="1 2">
    <name type="scientific">Irpex rosettiformis</name>
    <dbReference type="NCBI Taxonomy" id="378272"/>
    <lineage>
        <taxon>Eukaryota</taxon>
        <taxon>Fungi</taxon>
        <taxon>Dikarya</taxon>
        <taxon>Basidiomycota</taxon>
        <taxon>Agaricomycotina</taxon>
        <taxon>Agaricomycetes</taxon>
        <taxon>Polyporales</taxon>
        <taxon>Irpicaceae</taxon>
        <taxon>Irpex</taxon>
    </lineage>
</organism>
<sequence length="103" mass="11707">ALSIYDYCLTRVQERKLIWQREILIASLLFLASRYIVILENMSLVVQIARGIYGNTQSIDSVIFAATRTYALWGNDLRVFSFVLALGLVNPICTVVRISFCSQ</sequence>
<accession>A0ACB8U6Q3</accession>
<protein>
    <submittedName>
        <fullName evidence="1">Uncharacterized protein</fullName>
    </submittedName>
</protein>
<evidence type="ECO:0000313" key="1">
    <source>
        <dbReference type="EMBL" id="KAI0090062.1"/>
    </source>
</evidence>
<evidence type="ECO:0000313" key="2">
    <source>
        <dbReference type="Proteomes" id="UP001055072"/>
    </source>
</evidence>
<reference evidence="1" key="1">
    <citation type="journal article" date="2021" name="Environ. Microbiol.">
        <title>Gene family expansions and transcriptome signatures uncover fungal adaptations to wood decay.</title>
        <authorList>
            <person name="Hage H."/>
            <person name="Miyauchi S."/>
            <person name="Viragh M."/>
            <person name="Drula E."/>
            <person name="Min B."/>
            <person name="Chaduli D."/>
            <person name="Navarro D."/>
            <person name="Favel A."/>
            <person name="Norest M."/>
            <person name="Lesage-Meessen L."/>
            <person name="Balint B."/>
            <person name="Merenyi Z."/>
            <person name="de Eugenio L."/>
            <person name="Morin E."/>
            <person name="Martinez A.T."/>
            <person name="Baldrian P."/>
            <person name="Stursova M."/>
            <person name="Martinez M.J."/>
            <person name="Novotny C."/>
            <person name="Magnuson J.K."/>
            <person name="Spatafora J.W."/>
            <person name="Maurice S."/>
            <person name="Pangilinan J."/>
            <person name="Andreopoulos W."/>
            <person name="LaButti K."/>
            <person name="Hundley H."/>
            <person name="Na H."/>
            <person name="Kuo A."/>
            <person name="Barry K."/>
            <person name="Lipzen A."/>
            <person name="Henrissat B."/>
            <person name="Riley R."/>
            <person name="Ahrendt S."/>
            <person name="Nagy L.G."/>
            <person name="Grigoriev I.V."/>
            <person name="Martin F."/>
            <person name="Rosso M.N."/>
        </authorList>
    </citation>
    <scope>NUCLEOTIDE SEQUENCE</scope>
    <source>
        <strain evidence="1">CBS 384.51</strain>
    </source>
</reference>
<name>A0ACB8U6Q3_9APHY</name>
<keyword evidence="2" id="KW-1185">Reference proteome</keyword>
<dbReference type="Proteomes" id="UP001055072">
    <property type="component" value="Unassembled WGS sequence"/>
</dbReference>
<dbReference type="EMBL" id="MU274908">
    <property type="protein sequence ID" value="KAI0090062.1"/>
    <property type="molecule type" value="Genomic_DNA"/>
</dbReference>
<comment type="caution">
    <text evidence="1">The sequence shown here is derived from an EMBL/GenBank/DDBJ whole genome shotgun (WGS) entry which is preliminary data.</text>
</comment>
<feature type="non-terminal residue" evidence="1">
    <location>
        <position position="1"/>
    </location>
</feature>
<gene>
    <name evidence="1" type="ORF">BDY19DRAFT_887972</name>
</gene>
<proteinExistence type="predicted"/>